<sequence>MDSMDIDQPAKPAKPVARNLIRWMLGMYPSIGCPREIFDSIVGYLSMVDQLSLATTNVALRKMVVPVFDGWVWSQPTMSFTNMMAHGRMQWPFLAQAEQQAANGYVACPWCRKLHDPVEVVLHNAVDDPAPYACREVERNSFETESQRLVSLYERPYLWNPLVLLGFIRKTLLGRNLTLLRNAASLDCHRNSSVRTVTLDDGTTAPEVYQEEQWKTVWQPSHGLFLRQRVMEICTPEDSVGSLEMPCCPCERNRKIINYDPLFREKFNEALYTEFQPGTKGINPVVRENMLSEEGRLSYMLVAGPVRGCEYCGIDWQAAWRLRDEQDGGMLIWTTWFFLGKPTTLPEMLEAVKDRHNRDNEDSVPVLGVGNVARLSGLVDDYL</sequence>
<protein>
    <recommendedName>
        <fullName evidence="3">F-box domain-containing protein</fullName>
    </recommendedName>
</protein>
<name>A0ABR2IVI3_9PEZI</name>
<comment type="caution">
    <text evidence="1">The sequence shown here is derived from an EMBL/GenBank/DDBJ whole genome shotgun (WGS) entry which is preliminary data.</text>
</comment>
<proteinExistence type="predicted"/>
<dbReference type="EMBL" id="JAPCWZ010000004">
    <property type="protein sequence ID" value="KAK8868821.1"/>
    <property type="molecule type" value="Genomic_DNA"/>
</dbReference>
<dbReference type="Proteomes" id="UP001390339">
    <property type="component" value="Unassembled WGS sequence"/>
</dbReference>
<accession>A0ABR2IVI3</accession>
<gene>
    <name evidence="1" type="ORF">PGQ11_007399</name>
</gene>
<keyword evidence="2" id="KW-1185">Reference proteome</keyword>
<evidence type="ECO:0000313" key="2">
    <source>
        <dbReference type="Proteomes" id="UP001390339"/>
    </source>
</evidence>
<evidence type="ECO:0008006" key="3">
    <source>
        <dbReference type="Google" id="ProtNLM"/>
    </source>
</evidence>
<evidence type="ECO:0000313" key="1">
    <source>
        <dbReference type="EMBL" id="KAK8868821.1"/>
    </source>
</evidence>
<reference evidence="1 2" key="1">
    <citation type="journal article" date="2024" name="IMA Fungus">
        <title>Apiospora arundinis, a panoply of carbohydrate-active enzymes and secondary metabolites.</title>
        <authorList>
            <person name="Sorensen T."/>
            <person name="Petersen C."/>
            <person name="Muurmann A.T."/>
            <person name="Christiansen J.V."/>
            <person name="Brundto M.L."/>
            <person name="Overgaard C.K."/>
            <person name="Boysen A.T."/>
            <person name="Wollenberg R.D."/>
            <person name="Larsen T.O."/>
            <person name="Sorensen J.L."/>
            <person name="Nielsen K.L."/>
            <person name="Sondergaard T.E."/>
        </authorList>
    </citation>
    <scope>NUCLEOTIDE SEQUENCE [LARGE SCALE GENOMIC DNA]</scope>
    <source>
        <strain evidence="1 2">AAU 773</strain>
    </source>
</reference>
<organism evidence="1 2">
    <name type="scientific">Apiospora arundinis</name>
    <dbReference type="NCBI Taxonomy" id="335852"/>
    <lineage>
        <taxon>Eukaryota</taxon>
        <taxon>Fungi</taxon>
        <taxon>Dikarya</taxon>
        <taxon>Ascomycota</taxon>
        <taxon>Pezizomycotina</taxon>
        <taxon>Sordariomycetes</taxon>
        <taxon>Xylariomycetidae</taxon>
        <taxon>Amphisphaeriales</taxon>
        <taxon>Apiosporaceae</taxon>
        <taxon>Apiospora</taxon>
    </lineage>
</organism>